<gene>
    <name evidence="4" type="ORF">ED733_001101</name>
</gene>
<reference evidence="5" key="1">
    <citation type="submission" date="2018-12" db="EMBL/GenBank/DDBJ databases">
        <title>The complete genome of Metarhizium rileyi, a key fungal pathogen of Lepidoptera.</title>
        <authorList>
            <person name="Binneck E."/>
            <person name="Lastra C.C.L."/>
            <person name="Sosa-Gomez D.R."/>
        </authorList>
    </citation>
    <scope>NUCLEOTIDE SEQUENCE [LARGE SCALE GENOMIC DNA]</scope>
    <source>
        <strain evidence="5">Cep018-CH2</strain>
    </source>
</reference>
<sequence length="340" mass="38634">MRVIWAATLSLCLEGLAAPVSHMKRVGPEGPMYEVEGSRPLWTITESPELELLSDEERELLSNPEKVEVQPSQDVATELTQNNNDNNDKLEVLPLEGNAPDGDIPASSSSGLEGPPPPPESGGRLPESSSQGESPEDIKRKWLALSPTSRAENRAIDPVHKIWDSLSHDERFFLVRENPNAKNWPNLTPEQRLYLWKERPIVTSREEQKLWALLTPQQRETHWTEDPKNWRNLTPAQQEEVVTSVQKNSLYQGLDREEIRRILEEIDDAPPKRRNQLLNERLERKKDKAVEELAERARQNARNANAVVMAKANTAHAKASMLKYLKNSPATIRMNQIPKV</sequence>
<feature type="coiled-coil region" evidence="1">
    <location>
        <begin position="272"/>
        <end position="299"/>
    </location>
</feature>
<dbReference type="EMBL" id="SBHS01000050">
    <property type="protein sequence ID" value="TWU71181.1"/>
    <property type="molecule type" value="Genomic_DNA"/>
</dbReference>
<comment type="caution">
    <text evidence="4">The sequence shown here is derived from an EMBL/GenBank/DDBJ whole genome shotgun (WGS) entry which is preliminary data.</text>
</comment>
<feature type="chain" id="PRO_5023038561" description="DUF3106 domain-containing protein" evidence="3">
    <location>
        <begin position="18"/>
        <end position="340"/>
    </location>
</feature>
<feature type="compositionally biased region" description="Low complexity" evidence="2">
    <location>
        <begin position="121"/>
        <end position="130"/>
    </location>
</feature>
<evidence type="ECO:0000256" key="3">
    <source>
        <dbReference type="SAM" id="SignalP"/>
    </source>
</evidence>
<organism evidence="4 5">
    <name type="scientific">Metarhizium rileyi (strain RCEF 4871)</name>
    <name type="common">Nomuraea rileyi</name>
    <dbReference type="NCBI Taxonomy" id="1649241"/>
    <lineage>
        <taxon>Eukaryota</taxon>
        <taxon>Fungi</taxon>
        <taxon>Dikarya</taxon>
        <taxon>Ascomycota</taxon>
        <taxon>Pezizomycotina</taxon>
        <taxon>Sordariomycetes</taxon>
        <taxon>Hypocreomycetidae</taxon>
        <taxon>Hypocreales</taxon>
        <taxon>Clavicipitaceae</taxon>
        <taxon>Metarhizium</taxon>
    </lineage>
</organism>
<keyword evidence="1" id="KW-0175">Coiled coil</keyword>
<dbReference type="Proteomes" id="UP000317257">
    <property type="component" value="Unassembled WGS sequence"/>
</dbReference>
<proteinExistence type="predicted"/>
<keyword evidence="3" id="KW-0732">Signal</keyword>
<feature type="region of interest" description="Disordered" evidence="2">
    <location>
        <begin position="58"/>
        <end position="137"/>
    </location>
</feature>
<name>A0A5C6G4K7_METRR</name>
<evidence type="ECO:0000313" key="5">
    <source>
        <dbReference type="Proteomes" id="UP000317257"/>
    </source>
</evidence>
<evidence type="ECO:0000313" key="4">
    <source>
        <dbReference type="EMBL" id="TWU71181.1"/>
    </source>
</evidence>
<dbReference type="AlphaFoldDB" id="A0A5C6G4K7"/>
<feature type="compositionally biased region" description="Polar residues" evidence="2">
    <location>
        <begin position="70"/>
        <end position="85"/>
    </location>
</feature>
<accession>A0A5C6G4K7</accession>
<evidence type="ECO:0008006" key="6">
    <source>
        <dbReference type="Google" id="ProtNLM"/>
    </source>
</evidence>
<evidence type="ECO:0000256" key="1">
    <source>
        <dbReference type="SAM" id="Coils"/>
    </source>
</evidence>
<feature type="signal peptide" evidence="3">
    <location>
        <begin position="1"/>
        <end position="17"/>
    </location>
</feature>
<protein>
    <recommendedName>
        <fullName evidence="6">DUF3106 domain-containing protein</fullName>
    </recommendedName>
</protein>
<evidence type="ECO:0000256" key="2">
    <source>
        <dbReference type="SAM" id="MobiDB-lite"/>
    </source>
</evidence>